<evidence type="ECO:0000313" key="1">
    <source>
        <dbReference type="EMBL" id="PWS30325.1"/>
    </source>
</evidence>
<dbReference type="EMBL" id="QGNY01000007">
    <property type="protein sequence ID" value="PWS30325.1"/>
    <property type="molecule type" value="Genomic_DNA"/>
</dbReference>
<dbReference type="Gene3D" id="2.10.109.10">
    <property type="entry name" value="Umud Fragment, subunit A"/>
    <property type="match status" value="1"/>
</dbReference>
<dbReference type="OrthoDB" id="3831186at2"/>
<dbReference type="RefSeq" id="WP_109931508.1">
    <property type="nucleotide sequence ID" value="NZ_QGNY01000007.1"/>
</dbReference>
<keyword evidence="2" id="KW-1185">Reference proteome</keyword>
<accession>A0A317EV33</accession>
<organism evidence="1 2">
    <name type="scientific">Pedobacter paludis</name>
    <dbReference type="NCBI Taxonomy" id="2203212"/>
    <lineage>
        <taxon>Bacteria</taxon>
        <taxon>Pseudomonadati</taxon>
        <taxon>Bacteroidota</taxon>
        <taxon>Sphingobacteriia</taxon>
        <taxon>Sphingobacteriales</taxon>
        <taxon>Sphingobacteriaceae</taxon>
        <taxon>Pedobacter</taxon>
    </lineage>
</organism>
<evidence type="ECO:0008006" key="3">
    <source>
        <dbReference type="Google" id="ProtNLM"/>
    </source>
</evidence>
<gene>
    <name evidence="1" type="ORF">DF947_18010</name>
</gene>
<dbReference type="AlphaFoldDB" id="A0A317EV33"/>
<proteinExistence type="predicted"/>
<name>A0A317EV33_9SPHI</name>
<dbReference type="Proteomes" id="UP000245391">
    <property type="component" value="Unassembled WGS sequence"/>
</dbReference>
<sequence>MFDALLASDKQLNKAIIARRMNKTPQVISNYLNPMRPVPEGFVSDFIDEFKLNRGFYETGNGDPVHRIDEPISQPEIRENAKAVSEIHYPLEGDDENPYIELGNGQYLMLIPLVNEYAYAGYMSGFADLEYIEELPKHTIIVGKKHSGKYLSFEAFGDSMFDGSNESIEDGSIVTGRDLPRHHWQNKFHINAYKYWVIVHKNGILIKQILKHDSENGIITCHSLNPDKEKFPDFTLHLDEVDQLFNIVNISKPIR</sequence>
<evidence type="ECO:0000313" key="2">
    <source>
        <dbReference type="Proteomes" id="UP000245391"/>
    </source>
</evidence>
<reference evidence="2" key="1">
    <citation type="submission" date="2018-05" db="EMBL/GenBank/DDBJ databases">
        <title>Pedobacter paludis sp. nov., isolated from wetland soil.</title>
        <authorList>
            <person name="Zhang Y."/>
        </authorList>
    </citation>
    <scope>NUCLEOTIDE SEQUENCE [LARGE SCALE GENOMIC DNA]</scope>
    <source>
        <strain evidence="2">R-8</strain>
    </source>
</reference>
<comment type="caution">
    <text evidence="1">The sequence shown here is derived from an EMBL/GenBank/DDBJ whole genome shotgun (WGS) entry which is preliminary data.</text>
</comment>
<protein>
    <recommendedName>
        <fullName evidence="3">Peptidase S24/S26A/S26B/S26C domain-containing protein</fullName>
    </recommendedName>
</protein>